<gene>
    <name evidence="2" type="ORF">ISP20_13665</name>
</gene>
<dbReference type="EMBL" id="JADIKC010000006">
    <property type="protein sequence ID" value="MBM7122208.1"/>
    <property type="molecule type" value="Genomic_DNA"/>
</dbReference>
<name>A0ABS2JTA4_9GAMM</name>
<dbReference type="Proteomes" id="UP001430065">
    <property type="component" value="Unassembled WGS sequence"/>
</dbReference>
<keyword evidence="1" id="KW-0472">Membrane</keyword>
<reference evidence="2 3" key="1">
    <citation type="submission" date="2020-10" db="EMBL/GenBank/DDBJ databases">
        <title>Phylogeny of dyella-like bacteria.</title>
        <authorList>
            <person name="Fu J."/>
        </authorList>
    </citation>
    <scope>NUCLEOTIDE SEQUENCE [LARGE SCALE GENOMIC DNA]</scope>
    <source>
        <strain evidence="2 3">THG-B117</strain>
    </source>
</reference>
<evidence type="ECO:0000313" key="3">
    <source>
        <dbReference type="Proteomes" id="UP001430065"/>
    </source>
</evidence>
<keyword evidence="1" id="KW-0812">Transmembrane</keyword>
<keyword evidence="1" id="KW-1133">Transmembrane helix</keyword>
<evidence type="ECO:0000256" key="1">
    <source>
        <dbReference type="SAM" id="Phobius"/>
    </source>
</evidence>
<dbReference type="RefSeq" id="WP_204636665.1">
    <property type="nucleotide sequence ID" value="NZ_JADIKC010000006.1"/>
</dbReference>
<sequence>MPTTDNARQGHVILSTVLATLALGVLLASAVMGWWVHGTDAAGMTGQSAQIVDLGASHG</sequence>
<comment type="caution">
    <text evidence="2">The sequence shown here is derived from an EMBL/GenBank/DDBJ whole genome shotgun (WGS) entry which is preliminary data.</text>
</comment>
<feature type="transmembrane region" description="Helical" evidence="1">
    <location>
        <begin position="12"/>
        <end position="36"/>
    </location>
</feature>
<proteinExistence type="predicted"/>
<protein>
    <submittedName>
        <fullName evidence="2">Uncharacterized protein</fullName>
    </submittedName>
</protein>
<organism evidence="2 3">
    <name type="scientific">Dyella kyungheensis</name>
    <dbReference type="NCBI Taxonomy" id="1242174"/>
    <lineage>
        <taxon>Bacteria</taxon>
        <taxon>Pseudomonadati</taxon>
        <taxon>Pseudomonadota</taxon>
        <taxon>Gammaproteobacteria</taxon>
        <taxon>Lysobacterales</taxon>
        <taxon>Rhodanobacteraceae</taxon>
        <taxon>Dyella</taxon>
    </lineage>
</organism>
<keyword evidence="3" id="KW-1185">Reference proteome</keyword>
<accession>A0ABS2JTA4</accession>
<evidence type="ECO:0000313" key="2">
    <source>
        <dbReference type="EMBL" id="MBM7122208.1"/>
    </source>
</evidence>